<dbReference type="PROSITE" id="PS50987">
    <property type="entry name" value="HTH_ARSR_2"/>
    <property type="match status" value="1"/>
</dbReference>
<gene>
    <name evidence="5" type="ORF">NITHO_4460003</name>
</gene>
<accession>I4EK82</accession>
<dbReference type="InterPro" id="IPR051081">
    <property type="entry name" value="HTH_MetalResp_TranReg"/>
</dbReference>
<dbReference type="InterPro" id="IPR001845">
    <property type="entry name" value="HTH_ArsR_DNA-bd_dom"/>
</dbReference>
<comment type="caution">
    <text evidence="5">The sequence shown here is derived from an EMBL/GenBank/DDBJ whole genome shotgun (WGS) entry which is preliminary data.</text>
</comment>
<dbReference type="InterPro" id="IPR011991">
    <property type="entry name" value="ArsR-like_HTH"/>
</dbReference>
<evidence type="ECO:0000256" key="2">
    <source>
        <dbReference type="ARBA" id="ARBA00023125"/>
    </source>
</evidence>
<dbReference type="AlphaFoldDB" id="I4EK82"/>
<dbReference type="SUPFAM" id="SSF46785">
    <property type="entry name" value="Winged helix' DNA-binding domain"/>
    <property type="match status" value="1"/>
</dbReference>
<keyword evidence="6" id="KW-1185">Reference proteome</keyword>
<dbReference type="GO" id="GO:0003677">
    <property type="term" value="F:DNA binding"/>
    <property type="evidence" value="ECO:0007669"/>
    <property type="project" value="UniProtKB-KW"/>
</dbReference>
<dbReference type="InterPro" id="IPR036388">
    <property type="entry name" value="WH-like_DNA-bd_sf"/>
</dbReference>
<reference evidence="5 6" key="1">
    <citation type="journal article" date="2012" name="ISME J.">
        <title>Nitrification expanded: discovery, physiology and genomics of a nitrite-oxidizing bacterium from the phylum Chloroflexi.</title>
        <authorList>
            <person name="Sorokin D.Y."/>
            <person name="Lucker S."/>
            <person name="Vejmelkova D."/>
            <person name="Kostrikina N.A."/>
            <person name="Kleerebezem R."/>
            <person name="Rijpstra W.I."/>
            <person name="Damste J.S."/>
            <person name="Le Paslier D."/>
            <person name="Muyzer G."/>
            <person name="Wagner M."/>
            <person name="van Loosdrecht M.C."/>
            <person name="Daims H."/>
        </authorList>
    </citation>
    <scope>NUCLEOTIDE SEQUENCE [LARGE SCALE GENOMIC DNA]</scope>
    <source>
        <strain evidence="6">none</strain>
    </source>
</reference>
<dbReference type="Proteomes" id="UP000004221">
    <property type="component" value="Unassembled WGS sequence"/>
</dbReference>
<dbReference type="Gene3D" id="1.10.10.10">
    <property type="entry name" value="Winged helix-like DNA-binding domain superfamily/Winged helix DNA-binding domain"/>
    <property type="match status" value="1"/>
</dbReference>
<dbReference type="PANTHER" id="PTHR33154">
    <property type="entry name" value="TRANSCRIPTIONAL REGULATOR, ARSR FAMILY"/>
    <property type="match status" value="1"/>
</dbReference>
<evidence type="ECO:0000313" key="5">
    <source>
        <dbReference type="EMBL" id="CCF85094.1"/>
    </source>
</evidence>
<organism evidence="5 6">
    <name type="scientific">Nitrolancea hollandica Lb</name>
    <dbReference type="NCBI Taxonomy" id="1129897"/>
    <lineage>
        <taxon>Bacteria</taxon>
        <taxon>Pseudomonadati</taxon>
        <taxon>Thermomicrobiota</taxon>
        <taxon>Thermomicrobia</taxon>
        <taxon>Sphaerobacterales</taxon>
        <taxon>Sphaerobacterineae</taxon>
        <taxon>Sphaerobacteraceae</taxon>
        <taxon>Nitrolancea</taxon>
    </lineage>
</organism>
<dbReference type="InterPro" id="IPR036390">
    <property type="entry name" value="WH_DNA-bd_sf"/>
</dbReference>
<dbReference type="PANTHER" id="PTHR33154:SF18">
    <property type="entry name" value="ARSENICAL RESISTANCE OPERON REPRESSOR"/>
    <property type="match status" value="1"/>
</dbReference>
<evidence type="ECO:0000256" key="3">
    <source>
        <dbReference type="ARBA" id="ARBA00023163"/>
    </source>
</evidence>
<proteinExistence type="predicted"/>
<dbReference type="GO" id="GO:0003700">
    <property type="term" value="F:DNA-binding transcription factor activity"/>
    <property type="evidence" value="ECO:0007669"/>
    <property type="project" value="InterPro"/>
</dbReference>
<keyword evidence="2" id="KW-0238">DNA-binding</keyword>
<keyword evidence="3" id="KW-0804">Transcription</keyword>
<feature type="domain" description="HTH arsR-type" evidence="4">
    <location>
        <begin position="1"/>
        <end position="81"/>
    </location>
</feature>
<evidence type="ECO:0000259" key="4">
    <source>
        <dbReference type="PROSITE" id="PS50987"/>
    </source>
</evidence>
<evidence type="ECO:0000256" key="1">
    <source>
        <dbReference type="ARBA" id="ARBA00023015"/>
    </source>
</evidence>
<dbReference type="Pfam" id="PF01022">
    <property type="entry name" value="HTH_5"/>
    <property type="match status" value="1"/>
</dbReference>
<dbReference type="SMART" id="SM00418">
    <property type="entry name" value="HTH_ARSR"/>
    <property type="match status" value="1"/>
</dbReference>
<keyword evidence="1" id="KW-0805">Transcription regulation</keyword>
<evidence type="ECO:0000313" key="6">
    <source>
        <dbReference type="Proteomes" id="UP000004221"/>
    </source>
</evidence>
<sequence length="97" mass="10981">MLADPLRMELIHQLSTESRTMRELVEATGQPPTRIRKHLSVLRQSGLVLMAQRDSETCYTLASPRVRDAYTVVRDLLLDRLTRYGALASVEEAADII</sequence>
<name>I4EK82_9BACT</name>
<dbReference type="CDD" id="cd00090">
    <property type="entry name" value="HTH_ARSR"/>
    <property type="match status" value="1"/>
</dbReference>
<dbReference type="EMBL" id="CAGS01000386">
    <property type="protein sequence ID" value="CCF85094.1"/>
    <property type="molecule type" value="Genomic_DNA"/>
</dbReference>
<protein>
    <submittedName>
        <fullName evidence="5">Transcriptional regulator, ArsR family</fullName>
    </submittedName>
</protein>